<evidence type="ECO:0000313" key="3">
    <source>
        <dbReference type="Proteomes" id="UP000807504"/>
    </source>
</evidence>
<keyword evidence="1" id="KW-0472">Membrane</keyword>
<reference evidence="2" key="1">
    <citation type="journal article" date="2020" name="bioRxiv">
        <title>Chromosome-level reference genome of the European wasp spider Argiope bruennichi: a resource for studies on range expansion and evolutionary adaptation.</title>
        <authorList>
            <person name="Sheffer M.M."/>
            <person name="Hoppe A."/>
            <person name="Krehenwinkel H."/>
            <person name="Uhl G."/>
            <person name="Kuss A.W."/>
            <person name="Jensen L."/>
            <person name="Jensen C."/>
            <person name="Gillespie R.G."/>
            <person name="Hoff K.J."/>
            <person name="Prost S."/>
        </authorList>
    </citation>
    <scope>NUCLEOTIDE SEQUENCE</scope>
</reference>
<comment type="caution">
    <text evidence="2">The sequence shown here is derived from an EMBL/GenBank/DDBJ whole genome shotgun (WGS) entry which is preliminary data.</text>
</comment>
<dbReference type="AlphaFoldDB" id="A0A8T0G0V0"/>
<feature type="transmembrane region" description="Helical" evidence="1">
    <location>
        <begin position="300"/>
        <end position="321"/>
    </location>
</feature>
<feature type="transmembrane region" description="Helical" evidence="1">
    <location>
        <begin position="188"/>
        <end position="212"/>
    </location>
</feature>
<keyword evidence="1" id="KW-0812">Transmembrane</keyword>
<keyword evidence="1" id="KW-1133">Transmembrane helix</keyword>
<feature type="transmembrane region" description="Helical" evidence="1">
    <location>
        <begin position="224"/>
        <end position="248"/>
    </location>
</feature>
<evidence type="ECO:0000256" key="1">
    <source>
        <dbReference type="SAM" id="Phobius"/>
    </source>
</evidence>
<dbReference type="Proteomes" id="UP000807504">
    <property type="component" value="Unassembled WGS sequence"/>
</dbReference>
<gene>
    <name evidence="2" type="ORF">HNY73_001167</name>
</gene>
<feature type="transmembrane region" description="Helical" evidence="1">
    <location>
        <begin position="66"/>
        <end position="89"/>
    </location>
</feature>
<name>A0A8T0G0V0_ARGBR</name>
<feature type="transmembrane region" description="Helical" evidence="1">
    <location>
        <begin position="21"/>
        <end position="38"/>
    </location>
</feature>
<dbReference type="EMBL" id="JABXBU010000001">
    <property type="protein sequence ID" value="KAF8796831.1"/>
    <property type="molecule type" value="Genomic_DNA"/>
</dbReference>
<accession>A0A8T0G0V0</accession>
<protein>
    <submittedName>
        <fullName evidence="2">Uncharacterized protein</fullName>
    </submittedName>
</protein>
<evidence type="ECO:0000313" key="2">
    <source>
        <dbReference type="EMBL" id="KAF8796831.1"/>
    </source>
</evidence>
<organism evidence="2 3">
    <name type="scientific">Argiope bruennichi</name>
    <name type="common">Wasp spider</name>
    <name type="synonym">Aranea bruennichi</name>
    <dbReference type="NCBI Taxonomy" id="94029"/>
    <lineage>
        <taxon>Eukaryota</taxon>
        <taxon>Metazoa</taxon>
        <taxon>Ecdysozoa</taxon>
        <taxon>Arthropoda</taxon>
        <taxon>Chelicerata</taxon>
        <taxon>Arachnida</taxon>
        <taxon>Araneae</taxon>
        <taxon>Araneomorphae</taxon>
        <taxon>Entelegynae</taxon>
        <taxon>Araneoidea</taxon>
        <taxon>Araneidae</taxon>
        <taxon>Argiope</taxon>
    </lineage>
</organism>
<feature type="transmembrane region" description="Helical" evidence="1">
    <location>
        <begin position="121"/>
        <end position="143"/>
    </location>
</feature>
<proteinExistence type="predicted"/>
<sequence length="331" mass="37776">MSFIVHYSIGLYILPGTKDEFGVLLIVIFQTTAHISLIRHRQNILLLLAKVSKIAKMMHFLEWKTLNILIISYVIYIIGMNCILLMLVMNSESKFKMLRRIKQSNFVSDDLKYFYVIFRDAAGVLLVFLLHQLVLSFTAYYLCICKCLKSFHLQFVSRSHSLILQHNIQYLLQIHHEIVETTSLADDFLSYPACITILNGMIGLFSFTYNFILELKVILNSNYLIIVGNITGILFYSTLLVVIILPGAAVNQAAWISKETAKCLPWRFPRHFMELKKILHQRSTFSGPTLWKIYTIENSLLISAFGTLVTYGLLVGTLGSVDSLDLNDSSA</sequence>
<reference evidence="2" key="2">
    <citation type="submission" date="2020-06" db="EMBL/GenBank/DDBJ databases">
        <authorList>
            <person name="Sheffer M."/>
        </authorList>
    </citation>
    <scope>NUCLEOTIDE SEQUENCE</scope>
</reference>
<keyword evidence="3" id="KW-1185">Reference proteome</keyword>